<dbReference type="Proteomes" id="UP000309544">
    <property type="component" value="Unassembled WGS sequence"/>
</dbReference>
<evidence type="ECO:0000256" key="10">
    <source>
        <dbReference type="PIRSR" id="PIRSR004682-3"/>
    </source>
</evidence>
<dbReference type="GO" id="GO:0046872">
    <property type="term" value="F:metal ion binding"/>
    <property type="evidence" value="ECO:0007669"/>
    <property type="project" value="UniProtKB-KW"/>
</dbReference>
<keyword evidence="2 7" id="KW-0963">Cytoplasm</keyword>
<evidence type="ECO:0000256" key="1">
    <source>
        <dbReference type="ARBA" id="ARBA00004496"/>
    </source>
</evidence>
<dbReference type="InterPro" id="IPR006549">
    <property type="entry name" value="HAD-SF_hydro_IIIA"/>
</dbReference>
<evidence type="ECO:0000256" key="2">
    <source>
        <dbReference type="ARBA" id="ARBA00022490"/>
    </source>
</evidence>
<dbReference type="PANTHER" id="PTHR42891">
    <property type="entry name" value="D-GLYCERO-BETA-D-MANNO-HEPTOSE-1,7-BISPHOSPHATE 7-PHOSPHATASE"/>
    <property type="match status" value="1"/>
</dbReference>
<evidence type="ECO:0000256" key="4">
    <source>
        <dbReference type="ARBA" id="ARBA00022801"/>
    </source>
</evidence>
<dbReference type="Pfam" id="PF13242">
    <property type="entry name" value="Hydrolase_like"/>
    <property type="match status" value="1"/>
</dbReference>
<dbReference type="SUPFAM" id="SSF56784">
    <property type="entry name" value="HAD-like"/>
    <property type="match status" value="1"/>
</dbReference>
<dbReference type="CDD" id="cd07503">
    <property type="entry name" value="HAD_HisB-N"/>
    <property type="match status" value="1"/>
</dbReference>
<dbReference type="Gene3D" id="3.40.50.1000">
    <property type="entry name" value="HAD superfamily/HAD-like"/>
    <property type="match status" value="1"/>
</dbReference>
<evidence type="ECO:0000256" key="7">
    <source>
        <dbReference type="PIRNR" id="PIRNR004682"/>
    </source>
</evidence>
<feature type="site" description="Stabilizes the phosphoryl group" evidence="10">
    <location>
        <position position="111"/>
    </location>
</feature>
<evidence type="ECO:0000256" key="6">
    <source>
        <dbReference type="ARBA" id="ARBA00031828"/>
    </source>
</evidence>
<dbReference type="InterPro" id="IPR006543">
    <property type="entry name" value="Histidinol-phos"/>
</dbReference>
<dbReference type="NCBIfam" id="TIGR01656">
    <property type="entry name" value="Histidinol-ppas"/>
    <property type="match status" value="1"/>
</dbReference>
<evidence type="ECO:0000256" key="8">
    <source>
        <dbReference type="PIRSR" id="PIRSR004682-1"/>
    </source>
</evidence>
<evidence type="ECO:0000256" key="9">
    <source>
        <dbReference type="PIRSR" id="PIRSR004682-2"/>
    </source>
</evidence>
<evidence type="ECO:0000256" key="3">
    <source>
        <dbReference type="ARBA" id="ARBA00022723"/>
    </source>
</evidence>
<feature type="binding site" evidence="11">
    <location>
        <position position="142"/>
    </location>
    <ligand>
        <name>Mg(2+)</name>
        <dbReference type="ChEBI" id="CHEBI:18420"/>
    </ligand>
</feature>
<feature type="binding site" evidence="11">
    <location>
        <position position="93"/>
    </location>
    <ligand>
        <name>Zn(2+)</name>
        <dbReference type="ChEBI" id="CHEBI:29105"/>
    </ligand>
</feature>
<dbReference type="EC" id="3.1.3.-" evidence="7"/>
<comment type="cofactor">
    <cofactor evidence="11">
        <name>Zn(2+)</name>
        <dbReference type="ChEBI" id="CHEBI:29105"/>
    </cofactor>
</comment>
<feature type="binding site" evidence="9">
    <location>
        <begin position="54"/>
        <end position="57"/>
    </location>
    <ligand>
        <name>substrate</name>
    </ligand>
</feature>
<dbReference type="PANTHER" id="PTHR42891:SF1">
    <property type="entry name" value="D-GLYCERO-BETA-D-MANNO-HEPTOSE-1,7-BISPHOSPHATE 7-PHOSPHATASE"/>
    <property type="match status" value="1"/>
</dbReference>
<dbReference type="RefSeq" id="WP_139626062.1">
    <property type="nucleotide sequence ID" value="NZ_VDCI01000001.1"/>
</dbReference>
<keyword evidence="13" id="KW-1185">Reference proteome</keyword>
<evidence type="ECO:0000313" key="12">
    <source>
        <dbReference type="EMBL" id="TNJ37825.1"/>
    </source>
</evidence>
<sequence length="195" mass="22404">MREKIAVLFLDRDGTINHDIGTYVRHRDEFRLIERADDAVAMAVAAGFHVIIITNQAGLAKGIMDEVQLDEVHAYMNELFMKKGGRFDKAYYCPSHPDYPHPVYDRFLNCRKPGTGMVERAIEEYRTKGMEVDMQRSFFVGDKAVDIECARNSGLRPVLVRTGYGEEEACRRKHLVPEYVARDLYDAVHGYILKQ</sequence>
<evidence type="ECO:0000256" key="5">
    <source>
        <dbReference type="ARBA" id="ARBA00023277"/>
    </source>
</evidence>
<feature type="binding site" evidence="9">
    <location>
        <begin position="19"/>
        <end position="23"/>
    </location>
    <ligand>
        <name>substrate</name>
    </ligand>
</feature>
<feature type="active site" description="Nucleophile" evidence="8">
    <location>
        <position position="11"/>
    </location>
</feature>
<dbReference type="InterPro" id="IPR004446">
    <property type="entry name" value="Heptose_bisP_phosphatase"/>
</dbReference>
<feature type="binding site" evidence="9">
    <location>
        <position position="143"/>
    </location>
    <ligand>
        <name>substrate</name>
    </ligand>
</feature>
<comment type="similarity">
    <text evidence="7">Belongs to the gmhB family.</text>
</comment>
<dbReference type="InterPro" id="IPR036412">
    <property type="entry name" value="HAD-like_sf"/>
</dbReference>
<reference evidence="12 13" key="1">
    <citation type="submission" date="2019-05" db="EMBL/GenBank/DDBJ databases">
        <title>Draft Whole-Genome sequence of the green sulfur bacterium Prosthecochloris vibrioformis DSM 260.</title>
        <authorList>
            <person name="Meyer T.E."/>
            <person name="Kyndt J.A."/>
        </authorList>
    </citation>
    <scope>NUCLEOTIDE SEQUENCE [LARGE SCALE GENOMIC DNA]</scope>
    <source>
        <strain evidence="12 13">DSM 260</strain>
    </source>
</reference>
<evidence type="ECO:0000313" key="13">
    <source>
        <dbReference type="Proteomes" id="UP000309544"/>
    </source>
</evidence>
<feature type="active site" description="Proton donor" evidence="8">
    <location>
        <position position="13"/>
    </location>
</feature>
<accession>A0A5C4S3F2</accession>
<keyword evidence="4 7" id="KW-0378">Hydrolase</keyword>
<feature type="site" description="Stabilizes the phosphoryl group" evidence="10">
    <location>
        <position position="54"/>
    </location>
</feature>
<feature type="binding site" evidence="11">
    <location>
        <position position="13"/>
    </location>
    <ligand>
        <name>Mg(2+)</name>
        <dbReference type="ChEBI" id="CHEBI:18420"/>
    </ligand>
</feature>
<comment type="cofactor">
    <cofactor evidence="11">
        <name>Mg(2+)</name>
        <dbReference type="ChEBI" id="CHEBI:18420"/>
    </cofactor>
</comment>
<feature type="binding site" evidence="11">
    <location>
        <position position="110"/>
    </location>
    <ligand>
        <name>Zn(2+)</name>
        <dbReference type="ChEBI" id="CHEBI:29105"/>
    </ligand>
</feature>
<evidence type="ECO:0000256" key="11">
    <source>
        <dbReference type="PIRSR" id="PIRSR004682-4"/>
    </source>
</evidence>
<proteinExistence type="inferred from homology"/>
<dbReference type="GO" id="GO:0005737">
    <property type="term" value="C:cytoplasm"/>
    <property type="evidence" value="ECO:0007669"/>
    <property type="project" value="UniProtKB-SubCell"/>
</dbReference>
<comment type="subcellular location">
    <subcellularLocation>
        <location evidence="1 7">Cytoplasm</location>
    </subcellularLocation>
</comment>
<feature type="site" description="Stabilizes the phosphoryl group" evidence="10">
    <location>
        <position position="112"/>
    </location>
</feature>
<dbReference type="GO" id="GO:0016791">
    <property type="term" value="F:phosphatase activity"/>
    <property type="evidence" value="ECO:0007669"/>
    <property type="project" value="InterPro"/>
</dbReference>
<keyword evidence="11" id="KW-0862">Zinc</keyword>
<dbReference type="InterPro" id="IPR023214">
    <property type="entry name" value="HAD_sf"/>
</dbReference>
<dbReference type="AlphaFoldDB" id="A0A5C4S3F2"/>
<dbReference type="PIRSF" id="PIRSF004682">
    <property type="entry name" value="GmhB"/>
    <property type="match status" value="1"/>
</dbReference>
<feature type="binding site" evidence="11">
    <location>
        <position position="11"/>
    </location>
    <ligand>
        <name>Mg(2+)</name>
        <dbReference type="ChEBI" id="CHEBI:18420"/>
    </ligand>
</feature>
<dbReference type="GO" id="GO:0005975">
    <property type="term" value="P:carbohydrate metabolic process"/>
    <property type="evidence" value="ECO:0007669"/>
    <property type="project" value="InterPro"/>
</dbReference>
<feature type="binding site" evidence="9">
    <location>
        <begin position="111"/>
        <end position="112"/>
    </location>
    <ligand>
        <name>substrate</name>
    </ligand>
</feature>
<gene>
    <name evidence="12" type="ORF">FGF68_01210</name>
</gene>
<dbReference type="NCBIfam" id="TIGR01662">
    <property type="entry name" value="HAD-SF-IIIA"/>
    <property type="match status" value="1"/>
</dbReference>
<comment type="caution">
    <text evidence="12">The sequence shown here is derived from an EMBL/GenBank/DDBJ whole genome shotgun (WGS) entry which is preliminary data.</text>
</comment>
<organism evidence="12 13">
    <name type="scientific">Prosthecochloris vibrioformis</name>
    <name type="common">Chlorobium vibrioforme</name>
    <dbReference type="NCBI Taxonomy" id="1098"/>
    <lineage>
        <taxon>Bacteria</taxon>
        <taxon>Pseudomonadati</taxon>
        <taxon>Chlorobiota</taxon>
        <taxon>Chlorobiia</taxon>
        <taxon>Chlorobiales</taxon>
        <taxon>Chlorobiaceae</taxon>
        <taxon>Prosthecochloris</taxon>
    </lineage>
</organism>
<keyword evidence="11" id="KW-0460">Magnesium</keyword>
<name>A0A5C4S3F2_PROVB</name>
<feature type="binding site" evidence="11">
    <location>
        <position position="143"/>
    </location>
    <ligand>
        <name>Mg(2+)</name>
        <dbReference type="ChEBI" id="CHEBI:18420"/>
    </ligand>
</feature>
<feature type="binding site" evidence="9">
    <location>
        <begin position="11"/>
        <end position="13"/>
    </location>
    <ligand>
        <name>substrate</name>
    </ligand>
</feature>
<keyword evidence="5 7" id="KW-0119">Carbohydrate metabolism</keyword>
<protein>
    <recommendedName>
        <fullName evidence="6 7">D,D-heptose 1,7-bisphosphate phosphatase</fullName>
        <ecNumber evidence="7">3.1.3.-</ecNumber>
    </recommendedName>
</protein>
<keyword evidence="3 11" id="KW-0479">Metal-binding</keyword>
<dbReference type="EMBL" id="VDCI01000001">
    <property type="protein sequence ID" value="TNJ37825.1"/>
    <property type="molecule type" value="Genomic_DNA"/>
</dbReference>